<dbReference type="EMBL" id="FMHZ01000002">
    <property type="protein sequence ID" value="SCL67102.1"/>
    <property type="molecule type" value="Genomic_DNA"/>
</dbReference>
<dbReference type="SUPFAM" id="SSF52499">
    <property type="entry name" value="Isochorismatase-like hydrolases"/>
    <property type="match status" value="1"/>
</dbReference>
<dbReference type="OrthoDB" id="9794942at2"/>
<keyword evidence="5" id="KW-1185">Reference proteome</keyword>
<feature type="region of interest" description="Disordered" evidence="2">
    <location>
        <begin position="207"/>
        <end position="226"/>
    </location>
</feature>
<feature type="compositionally biased region" description="Low complexity" evidence="2">
    <location>
        <begin position="208"/>
        <end position="226"/>
    </location>
</feature>
<evidence type="ECO:0000313" key="4">
    <source>
        <dbReference type="EMBL" id="SCL67102.1"/>
    </source>
</evidence>
<dbReference type="PANTHER" id="PTHR43540">
    <property type="entry name" value="PEROXYUREIDOACRYLATE/UREIDOACRYLATE AMIDOHYDROLASE-RELATED"/>
    <property type="match status" value="1"/>
</dbReference>
<evidence type="ECO:0000259" key="3">
    <source>
        <dbReference type="Pfam" id="PF00857"/>
    </source>
</evidence>
<dbReference type="Proteomes" id="UP000199001">
    <property type="component" value="Unassembled WGS sequence"/>
</dbReference>
<feature type="domain" description="Isochorismatase-like" evidence="3">
    <location>
        <begin position="4"/>
        <end position="144"/>
    </location>
</feature>
<dbReference type="InterPro" id="IPR050272">
    <property type="entry name" value="Isochorismatase-like_hydrls"/>
</dbReference>
<dbReference type="Gene3D" id="3.40.50.850">
    <property type="entry name" value="Isochorismatase-like"/>
    <property type="match status" value="1"/>
</dbReference>
<dbReference type="RefSeq" id="WP_091103758.1">
    <property type="nucleotide sequence ID" value="NZ_FMHZ01000002.1"/>
</dbReference>
<dbReference type="Pfam" id="PF00857">
    <property type="entry name" value="Isochorismatase"/>
    <property type="match status" value="1"/>
</dbReference>
<accession>A0A1C6VLH8</accession>
<organism evidence="4 5">
    <name type="scientific">Micromonospora citrea</name>
    <dbReference type="NCBI Taxonomy" id="47855"/>
    <lineage>
        <taxon>Bacteria</taxon>
        <taxon>Bacillati</taxon>
        <taxon>Actinomycetota</taxon>
        <taxon>Actinomycetes</taxon>
        <taxon>Micromonosporales</taxon>
        <taxon>Micromonosporaceae</taxon>
        <taxon>Micromonospora</taxon>
    </lineage>
</organism>
<dbReference type="InterPro" id="IPR036380">
    <property type="entry name" value="Isochorismatase-like_sf"/>
</dbReference>
<dbReference type="AlphaFoldDB" id="A0A1C6VLH8"/>
<dbReference type="InterPro" id="IPR000868">
    <property type="entry name" value="Isochorismatase-like_dom"/>
</dbReference>
<evidence type="ECO:0000256" key="1">
    <source>
        <dbReference type="ARBA" id="ARBA00022801"/>
    </source>
</evidence>
<proteinExistence type="predicted"/>
<reference evidence="5" key="1">
    <citation type="submission" date="2016-06" db="EMBL/GenBank/DDBJ databases">
        <authorList>
            <person name="Varghese N."/>
            <person name="Submissions Spin"/>
        </authorList>
    </citation>
    <scope>NUCLEOTIDE SEQUENCE [LARGE SCALE GENOMIC DNA]</scope>
    <source>
        <strain evidence="5">DSM 43903</strain>
    </source>
</reference>
<sequence length="226" mass="23356">MSRAALVVIDVQESFRQRPIWAYASNPDIVGQVGRLVDAARASGDLVVWVLHAEPGTGNVFDPAGGHVRLIEGLAAAPGEPTLVKTSHNAFSTTNLQQLLTVAGIREITVCGMRTEQCVETTTRLGCDLGYEMTFVTDATATFPIPHRDLPDTATLAEILADPRTLSNEDVVARTEYALAGRFATVRTVAEVIGAVPAGGALTGGAPAGDAAGAVPAGGVRAGARG</sequence>
<protein>
    <submittedName>
        <fullName evidence="4">Nicotinamidase-related amidase</fullName>
    </submittedName>
</protein>
<keyword evidence="1" id="KW-0378">Hydrolase</keyword>
<evidence type="ECO:0000313" key="5">
    <source>
        <dbReference type="Proteomes" id="UP000199001"/>
    </source>
</evidence>
<dbReference type="PANTHER" id="PTHR43540:SF6">
    <property type="entry name" value="ISOCHORISMATASE-LIKE DOMAIN-CONTAINING PROTEIN"/>
    <property type="match status" value="1"/>
</dbReference>
<gene>
    <name evidence="4" type="ORF">GA0070606_4478</name>
</gene>
<dbReference type="STRING" id="47855.GA0070606_4478"/>
<evidence type="ECO:0000256" key="2">
    <source>
        <dbReference type="SAM" id="MobiDB-lite"/>
    </source>
</evidence>
<name>A0A1C6VLH8_9ACTN</name>
<dbReference type="GO" id="GO:0016787">
    <property type="term" value="F:hydrolase activity"/>
    <property type="evidence" value="ECO:0007669"/>
    <property type="project" value="UniProtKB-KW"/>
</dbReference>